<dbReference type="InterPro" id="IPR016024">
    <property type="entry name" value="ARM-type_fold"/>
</dbReference>
<comment type="caution">
    <text evidence="2">The sequence shown here is derived from an EMBL/GenBank/DDBJ whole genome shotgun (WGS) entry which is preliminary data.</text>
</comment>
<reference evidence="3" key="2">
    <citation type="journal article" date="2019" name="Int. J. Syst. Evol. Microbiol.">
        <title>The Global Catalogue of Microorganisms (GCM) 10K type strain sequencing project: providing services to taxonomists for standard genome sequencing and annotation.</title>
        <authorList>
            <consortium name="The Broad Institute Genomics Platform"/>
            <consortium name="The Broad Institute Genome Sequencing Center for Infectious Disease"/>
            <person name="Wu L."/>
            <person name="Ma J."/>
        </authorList>
    </citation>
    <scope>NUCLEOTIDE SEQUENCE [LARGE SCALE GENOMIC DNA]</scope>
    <source>
        <strain evidence="3">CECT 7184</strain>
    </source>
</reference>
<dbReference type="InterPro" id="IPR014825">
    <property type="entry name" value="DNA_alkylation"/>
</dbReference>
<gene>
    <name evidence="1" type="ORF">QW060_08505</name>
    <name evidence="2" type="ORF">QW060_25080</name>
</gene>
<dbReference type="SUPFAM" id="SSF48371">
    <property type="entry name" value="ARM repeat"/>
    <property type="match status" value="1"/>
</dbReference>
<organism evidence="2 3">
    <name type="scientific">Paenimyroides ceti</name>
    <dbReference type="NCBI Taxonomy" id="395087"/>
    <lineage>
        <taxon>Bacteria</taxon>
        <taxon>Pseudomonadati</taxon>
        <taxon>Bacteroidota</taxon>
        <taxon>Flavobacteriia</taxon>
        <taxon>Flavobacteriales</taxon>
        <taxon>Flavobacteriaceae</taxon>
        <taxon>Paenimyroides</taxon>
    </lineage>
</organism>
<reference evidence="2" key="1">
    <citation type="journal article" date="2014" name="Int. J. Syst. Evol. Microbiol.">
        <title>Complete genome of a new Firmicutes species belonging to the dominant human colonic microbiota ('Ruminococcus bicirculans') reveals two chromosomes and a selective capacity to utilize plant glucans.</title>
        <authorList>
            <consortium name="NISC Comparative Sequencing Program"/>
            <person name="Wegmann U."/>
            <person name="Louis P."/>
            <person name="Goesmann A."/>
            <person name="Henrissat B."/>
            <person name="Duncan S.H."/>
            <person name="Flint H.J."/>
        </authorList>
    </citation>
    <scope>NUCLEOTIDE SEQUENCE</scope>
    <source>
        <strain evidence="2">CECT 7184</strain>
    </source>
</reference>
<proteinExistence type="predicted"/>
<evidence type="ECO:0000313" key="2">
    <source>
        <dbReference type="EMBL" id="MDN3710152.1"/>
    </source>
</evidence>
<dbReference type="EMBL" id="JAUFQU010000077">
    <property type="protein sequence ID" value="MDN3710152.1"/>
    <property type="molecule type" value="Genomic_DNA"/>
</dbReference>
<dbReference type="PANTHER" id="PTHR34070">
    <property type="entry name" value="ARMADILLO-TYPE FOLD"/>
    <property type="match status" value="1"/>
</dbReference>
<keyword evidence="3" id="KW-1185">Reference proteome</keyword>
<protein>
    <submittedName>
        <fullName evidence="2">DNA alkylation repair protein</fullName>
    </submittedName>
</protein>
<reference evidence="2" key="3">
    <citation type="submission" date="2023-06" db="EMBL/GenBank/DDBJ databases">
        <authorList>
            <person name="Lucena T."/>
            <person name="Sun Q."/>
        </authorList>
    </citation>
    <scope>NUCLEOTIDE SEQUENCE</scope>
    <source>
        <strain evidence="2">CECT 7184</strain>
    </source>
</reference>
<dbReference type="RefSeq" id="WP_290363200.1">
    <property type="nucleotide sequence ID" value="NZ_JAUFQU010000001.1"/>
</dbReference>
<name>A0ABT8D479_9FLAO</name>
<dbReference type="CDD" id="cd06561">
    <property type="entry name" value="AlkD_like"/>
    <property type="match status" value="1"/>
</dbReference>
<evidence type="ECO:0000313" key="3">
    <source>
        <dbReference type="Proteomes" id="UP001242368"/>
    </source>
</evidence>
<dbReference type="EMBL" id="JAUFQU010000001">
    <property type="protein sequence ID" value="MDN3707173.1"/>
    <property type="molecule type" value="Genomic_DNA"/>
</dbReference>
<dbReference type="PANTHER" id="PTHR34070:SF1">
    <property type="entry name" value="DNA ALKYLATION REPAIR PROTEIN"/>
    <property type="match status" value="1"/>
</dbReference>
<evidence type="ECO:0000313" key="1">
    <source>
        <dbReference type="EMBL" id="MDN3707173.1"/>
    </source>
</evidence>
<sequence>MENILSEIRNTLKENADEQTLLSSQRFFKETTRQYGVKNPEVRKISKVYFKEIKDLSKEEIFSYCEQLLQSGYMEEAFIACHWSQNLHKKYEPSDFQLFKKWIDTYIDNWATCDTFCNHTMGMFIEKYPEYMDALKAFTQSENRWMKRAAAVSLIVPARKGAFLQDIFEIADALLMDPDDMVQKGTGWLLKTASEAHQDEVFNYLMQHKDRMPRTSLRYALEKMPAEKRAAAMQRS</sequence>
<accession>A0ABT8D479</accession>
<dbReference type="Proteomes" id="UP001242368">
    <property type="component" value="Unassembled WGS sequence"/>
</dbReference>
<dbReference type="Gene3D" id="1.25.10.90">
    <property type="match status" value="1"/>
</dbReference>
<dbReference type="Pfam" id="PF08713">
    <property type="entry name" value="DNA_alkylation"/>
    <property type="match status" value="1"/>
</dbReference>